<evidence type="ECO:0000313" key="3">
    <source>
        <dbReference type="Proteomes" id="UP001596096"/>
    </source>
</evidence>
<proteinExistence type="predicted"/>
<dbReference type="Proteomes" id="UP001596096">
    <property type="component" value="Unassembled WGS sequence"/>
</dbReference>
<gene>
    <name evidence="2" type="ORF">ACFPUY_42145</name>
</gene>
<protein>
    <submittedName>
        <fullName evidence="2">Uncharacterized protein</fullName>
    </submittedName>
</protein>
<keyword evidence="1" id="KW-1133">Transmembrane helix</keyword>
<dbReference type="EMBL" id="JBHSNW010000038">
    <property type="protein sequence ID" value="MFC5821728.1"/>
    <property type="molecule type" value="Genomic_DNA"/>
</dbReference>
<evidence type="ECO:0000256" key="1">
    <source>
        <dbReference type="SAM" id="Phobius"/>
    </source>
</evidence>
<feature type="transmembrane region" description="Helical" evidence="1">
    <location>
        <begin position="91"/>
        <end position="112"/>
    </location>
</feature>
<name>A0ABW1C7U3_9ACTN</name>
<dbReference type="RefSeq" id="WP_219551930.1">
    <property type="nucleotide sequence ID" value="NZ_JAHKRN010000084.1"/>
</dbReference>
<comment type="caution">
    <text evidence="2">The sequence shown here is derived from an EMBL/GenBank/DDBJ whole genome shotgun (WGS) entry which is preliminary data.</text>
</comment>
<sequence length="230" mass="23989">MVTIRLTPQAQEQAPPVRRAGLWWRWTRAVTLGEIAGFSVPAVVAALALGAGPLAQLAVILLAGIAEGAILGLAQAYALRTALPTIATRDWVRATAGGAAIAWTVGALPIMLGESLLRWPPAVLALLAMTLLAAMGLLQWRLLRQHARRAWWWVPATAGSWLAALAAFALVTSPLWQEGQPVFLVIAIGVLGGSVMAFTVAALTGAALVGLLARPGRAVPPTPTQVSGTR</sequence>
<keyword evidence="1" id="KW-0812">Transmembrane</keyword>
<evidence type="ECO:0000313" key="2">
    <source>
        <dbReference type="EMBL" id="MFC5821728.1"/>
    </source>
</evidence>
<feature type="transmembrane region" description="Helical" evidence="1">
    <location>
        <begin position="118"/>
        <end position="138"/>
    </location>
</feature>
<keyword evidence="1" id="KW-0472">Membrane</keyword>
<accession>A0ABW1C7U3</accession>
<feature type="transmembrane region" description="Helical" evidence="1">
    <location>
        <begin position="57"/>
        <end position="79"/>
    </location>
</feature>
<feature type="transmembrane region" description="Helical" evidence="1">
    <location>
        <begin position="29"/>
        <end position="51"/>
    </location>
</feature>
<keyword evidence="3" id="KW-1185">Reference proteome</keyword>
<organism evidence="2 3">
    <name type="scientific">Nonomuraea harbinensis</name>
    <dbReference type="NCBI Taxonomy" id="1286938"/>
    <lineage>
        <taxon>Bacteria</taxon>
        <taxon>Bacillati</taxon>
        <taxon>Actinomycetota</taxon>
        <taxon>Actinomycetes</taxon>
        <taxon>Streptosporangiales</taxon>
        <taxon>Streptosporangiaceae</taxon>
        <taxon>Nonomuraea</taxon>
    </lineage>
</organism>
<reference evidence="3" key="1">
    <citation type="journal article" date="2019" name="Int. J. Syst. Evol. Microbiol.">
        <title>The Global Catalogue of Microorganisms (GCM) 10K type strain sequencing project: providing services to taxonomists for standard genome sequencing and annotation.</title>
        <authorList>
            <consortium name="The Broad Institute Genomics Platform"/>
            <consortium name="The Broad Institute Genome Sequencing Center for Infectious Disease"/>
            <person name="Wu L."/>
            <person name="Ma J."/>
        </authorList>
    </citation>
    <scope>NUCLEOTIDE SEQUENCE [LARGE SCALE GENOMIC DNA]</scope>
    <source>
        <strain evidence="3">CGMCC 4.7106</strain>
    </source>
</reference>
<feature type="transmembrane region" description="Helical" evidence="1">
    <location>
        <begin position="183"/>
        <end position="213"/>
    </location>
</feature>
<feature type="transmembrane region" description="Helical" evidence="1">
    <location>
        <begin position="150"/>
        <end position="171"/>
    </location>
</feature>